<dbReference type="EMBL" id="BPVZ01000055">
    <property type="protein sequence ID" value="GKV20391.1"/>
    <property type="molecule type" value="Genomic_DNA"/>
</dbReference>
<evidence type="ECO:0000313" key="2">
    <source>
        <dbReference type="Proteomes" id="UP001054252"/>
    </source>
</evidence>
<proteinExistence type="predicted"/>
<accession>A0AAV5K5Z4</accession>
<organism evidence="1 2">
    <name type="scientific">Rubroshorea leprosula</name>
    <dbReference type="NCBI Taxonomy" id="152421"/>
    <lineage>
        <taxon>Eukaryota</taxon>
        <taxon>Viridiplantae</taxon>
        <taxon>Streptophyta</taxon>
        <taxon>Embryophyta</taxon>
        <taxon>Tracheophyta</taxon>
        <taxon>Spermatophyta</taxon>
        <taxon>Magnoliopsida</taxon>
        <taxon>eudicotyledons</taxon>
        <taxon>Gunneridae</taxon>
        <taxon>Pentapetalae</taxon>
        <taxon>rosids</taxon>
        <taxon>malvids</taxon>
        <taxon>Malvales</taxon>
        <taxon>Dipterocarpaceae</taxon>
        <taxon>Rubroshorea</taxon>
    </lineage>
</organism>
<evidence type="ECO:0000313" key="1">
    <source>
        <dbReference type="EMBL" id="GKV20391.1"/>
    </source>
</evidence>
<protein>
    <submittedName>
        <fullName evidence="1">Uncharacterized protein</fullName>
    </submittedName>
</protein>
<sequence>MNINPKEFRFGIPCKQHLTLDFRSAKKHVDYSMNQMLVSIELIIRKAYLPCDSNGTIHNVTYEFLEKIYHLFWFSLFLKMQGTTLVIQKILGHRGLFISI</sequence>
<name>A0AAV5K5Z4_9ROSI</name>
<reference evidence="1 2" key="1">
    <citation type="journal article" date="2021" name="Commun. Biol.">
        <title>The genome of Shorea leprosula (Dipterocarpaceae) highlights the ecological relevance of drought in aseasonal tropical rainforests.</title>
        <authorList>
            <person name="Ng K.K.S."/>
            <person name="Kobayashi M.J."/>
            <person name="Fawcett J.A."/>
            <person name="Hatakeyama M."/>
            <person name="Paape T."/>
            <person name="Ng C.H."/>
            <person name="Ang C.C."/>
            <person name="Tnah L.H."/>
            <person name="Lee C.T."/>
            <person name="Nishiyama T."/>
            <person name="Sese J."/>
            <person name="O'Brien M.J."/>
            <person name="Copetti D."/>
            <person name="Mohd Noor M.I."/>
            <person name="Ong R.C."/>
            <person name="Putra M."/>
            <person name="Sireger I.Z."/>
            <person name="Indrioko S."/>
            <person name="Kosugi Y."/>
            <person name="Izuno A."/>
            <person name="Isagi Y."/>
            <person name="Lee S.L."/>
            <person name="Shimizu K.K."/>
        </authorList>
    </citation>
    <scope>NUCLEOTIDE SEQUENCE [LARGE SCALE GENOMIC DNA]</scope>
    <source>
        <strain evidence="1">214</strain>
    </source>
</reference>
<gene>
    <name evidence="1" type="ORF">SLEP1_g30524</name>
</gene>
<comment type="caution">
    <text evidence="1">The sequence shown here is derived from an EMBL/GenBank/DDBJ whole genome shotgun (WGS) entry which is preliminary data.</text>
</comment>
<dbReference type="AlphaFoldDB" id="A0AAV5K5Z4"/>
<keyword evidence="2" id="KW-1185">Reference proteome</keyword>
<dbReference type="Proteomes" id="UP001054252">
    <property type="component" value="Unassembled WGS sequence"/>
</dbReference>